<dbReference type="PANTHER" id="PTHR15069">
    <property type="entry name" value="PROTEASOME ASSEMBLY CHAPERONE 1"/>
    <property type="match status" value="1"/>
</dbReference>
<evidence type="ECO:0000256" key="2">
    <source>
        <dbReference type="ARBA" id="ARBA00019180"/>
    </source>
</evidence>
<dbReference type="InterPro" id="IPR016565">
    <property type="entry name" value="Proteasome_assmbl_chp_1"/>
</dbReference>
<evidence type="ECO:0000256" key="3">
    <source>
        <dbReference type="ARBA" id="ARBA00023186"/>
    </source>
</evidence>
<dbReference type="EMBL" id="LR899014">
    <property type="protein sequence ID" value="CAD7092094.1"/>
    <property type="molecule type" value="Genomic_DNA"/>
</dbReference>
<dbReference type="GO" id="GO:0080129">
    <property type="term" value="P:proteasome core complex assembly"/>
    <property type="evidence" value="ECO:0007669"/>
    <property type="project" value="TreeGrafter"/>
</dbReference>
<protein>
    <recommendedName>
        <fullName evidence="2">Proteasome assembly chaperone 1</fullName>
    </recommendedName>
</protein>
<sequence length="230" mass="26078">MDFGEILEPTSRAFWDGLSELEEEPRPAPTLEWHWLTEDGKESYPKEIELFVVIEGSRISEFVNTAILKDKTPICKLVGGSGAVYLLTDTKVVYISEENDLNLSGLTTELLQNWLQIAKRVITISIQPQVLYKGIDWSDVKSFVFIRGINSEMEDIKELEAPNFITGVSAGAAYWRYHKNLSISSYVAYIDSEDLDAVSTEPILKLLHGIDLPCDRKFVARAKEQSHLYM</sequence>
<accession>A0A7R8YZZ3</accession>
<dbReference type="OrthoDB" id="17536at2759"/>
<dbReference type="InParanoid" id="A0A7R8YZZ3"/>
<dbReference type="AlphaFoldDB" id="A0A7R8YZZ3"/>
<evidence type="ECO:0000256" key="1">
    <source>
        <dbReference type="ARBA" id="ARBA00005261"/>
    </source>
</evidence>
<keyword evidence="3" id="KW-0143">Chaperone</keyword>
<dbReference type="GO" id="GO:0005783">
    <property type="term" value="C:endoplasmic reticulum"/>
    <property type="evidence" value="ECO:0007669"/>
    <property type="project" value="InterPro"/>
</dbReference>
<dbReference type="GO" id="GO:0070628">
    <property type="term" value="F:proteasome binding"/>
    <property type="evidence" value="ECO:0007669"/>
    <property type="project" value="TreeGrafter"/>
</dbReference>
<proteinExistence type="inferred from homology"/>
<dbReference type="PANTHER" id="PTHR15069:SF1">
    <property type="entry name" value="PROTEASOME ASSEMBLY CHAPERONE 1"/>
    <property type="match status" value="1"/>
</dbReference>
<organism evidence="4 5">
    <name type="scientific">Hermetia illucens</name>
    <name type="common">Black soldier fly</name>
    <dbReference type="NCBI Taxonomy" id="343691"/>
    <lineage>
        <taxon>Eukaryota</taxon>
        <taxon>Metazoa</taxon>
        <taxon>Ecdysozoa</taxon>
        <taxon>Arthropoda</taxon>
        <taxon>Hexapoda</taxon>
        <taxon>Insecta</taxon>
        <taxon>Pterygota</taxon>
        <taxon>Neoptera</taxon>
        <taxon>Endopterygota</taxon>
        <taxon>Diptera</taxon>
        <taxon>Brachycera</taxon>
        <taxon>Stratiomyomorpha</taxon>
        <taxon>Stratiomyidae</taxon>
        <taxon>Hermetiinae</taxon>
        <taxon>Hermetia</taxon>
    </lineage>
</organism>
<keyword evidence="5" id="KW-1185">Reference proteome</keyword>
<dbReference type="OMA" id="ENSYLYM"/>
<dbReference type="FunCoup" id="A0A7R8YZZ3">
    <property type="interactions" value="77"/>
</dbReference>
<gene>
    <name evidence="4" type="ORF">HERILL_LOCUS14483</name>
</gene>
<reference evidence="4 5" key="1">
    <citation type="submission" date="2020-11" db="EMBL/GenBank/DDBJ databases">
        <authorList>
            <person name="Wallbank WR R."/>
            <person name="Pardo Diaz C."/>
            <person name="Kozak K."/>
            <person name="Martin S."/>
            <person name="Jiggins C."/>
            <person name="Moest M."/>
            <person name="Warren A I."/>
            <person name="Generalovic N T."/>
            <person name="Byers J.R.P. K."/>
            <person name="Montejo-Kovacevich G."/>
            <person name="Yen C E."/>
        </authorList>
    </citation>
    <scope>NUCLEOTIDE SEQUENCE [LARGE SCALE GENOMIC DNA]</scope>
</reference>
<evidence type="ECO:0000313" key="4">
    <source>
        <dbReference type="EMBL" id="CAD7092094.1"/>
    </source>
</evidence>
<dbReference type="Proteomes" id="UP000594454">
    <property type="component" value="Chromosome 6"/>
</dbReference>
<comment type="similarity">
    <text evidence="1">Belongs to the PSMG1 family.</text>
</comment>
<name>A0A7R8YZZ3_HERIL</name>
<evidence type="ECO:0000313" key="5">
    <source>
        <dbReference type="Proteomes" id="UP000594454"/>
    </source>
</evidence>